<evidence type="ECO:0000256" key="3">
    <source>
        <dbReference type="ARBA" id="ARBA00023015"/>
    </source>
</evidence>
<dbReference type="GO" id="GO:0006355">
    <property type="term" value="P:regulation of DNA-templated transcription"/>
    <property type="evidence" value="ECO:0007669"/>
    <property type="project" value="InterPro"/>
</dbReference>
<evidence type="ECO:0000256" key="1">
    <source>
        <dbReference type="ARBA" id="ARBA00022679"/>
    </source>
</evidence>
<dbReference type="Gene3D" id="1.10.10.10">
    <property type="entry name" value="Winged helix-like DNA-binding domain superfamily/Winged helix DNA-binding domain"/>
    <property type="match status" value="2"/>
</dbReference>
<feature type="domain" description="PTS EIIB type-2" evidence="7">
    <location>
        <begin position="409"/>
        <end position="499"/>
    </location>
</feature>
<dbReference type="Gene3D" id="1.10.1790.10">
    <property type="entry name" value="PRD domain"/>
    <property type="match status" value="2"/>
</dbReference>
<comment type="caution">
    <text evidence="9">The sequence shown here is derived from an EMBL/GenBank/DDBJ whole genome shotgun (WGS) entry which is preliminary data.</text>
</comment>
<keyword evidence="2" id="KW-0677">Repeat</keyword>
<dbReference type="SUPFAM" id="SSF63520">
    <property type="entry name" value="PTS-regulatory domain, PRD"/>
    <property type="match status" value="2"/>
</dbReference>
<keyword evidence="1" id="KW-0808">Transferase</keyword>
<dbReference type="InterPro" id="IPR011608">
    <property type="entry name" value="PRD"/>
</dbReference>
<name>A0A099IAS6_CLOIN</name>
<keyword evidence="3" id="KW-0805">Transcription regulation</keyword>
<dbReference type="InterPro" id="IPR036095">
    <property type="entry name" value="PTS_EIIB-like_sf"/>
</dbReference>
<dbReference type="PANTHER" id="PTHR30185">
    <property type="entry name" value="CRYPTIC BETA-GLUCOSIDE BGL OPERON ANTITERMINATOR"/>
    <property type="match status" value="1"/>
</dbReference>
<dbReference type="InterPro" id="IPR050661">
    <property type="entry name" value="BglG_antiterminators"/>
</dbReference>
<organism evidence="9 10">
    <name type="scientific">Clostridium innocuum</name>
    <dbReference type="NCBI Taxonomy" id="1522"/>
    <lineage>
        <taxon>Bacteria</taxon>
        <taxon>Bacillati</taxon>
        <taxon>Bacillota</taxon>
        <taxon>Clostridia</taxon>
        <taxon>Eubacteriales</taxon>
        <taxon>Clostridiaceae</taxon>
        <taxon>Clostridium</taxon>
    </lineage>
</organism>
<evidence type="ECO:0000256" key="4">
    <source>
        <dbReference type="ARBA" id="ARBA00023159"/>
    </source>
</evidence>
<dbReference type="InterPro" id="IPR002178">
    <property type="entry name" value="PTS_EIIA_type-2_dom"/>
</dbReference>
<dbReference type="PROSITE" id="PS51099">
    <property type="entry name" value="PTS_EIIB_TYPE_2"/>
    <property type="match status" value="1"/>
</dbReference>
<proteinExistence type="predicted"/>
<dbReference type="Proteomes" id="UP000030008">
    <property type="component" value="Unassembled WGS sequence"/>
</dbReference>
<dbReference type="InterPro" id="IPR007737">
    <property type="entry name" value="Mga_HTH"/>
</dbReference>
<dbReference type="RefSeq" id="WP_044904533.1">
    <property type="nucleotide sequence ID" value="NZ_JQIF01000023.1"/>
</dbReference>
<dbReference type="InterPro" id="IPR036388">
    <property type="entry name" value="WH-like_DNA-bd_sf"/>
</dbReference>
<dbReference type="PROSITE" id="PS51094">
    <property type="entry name" value="PTS_EIIA_TYPE_2"/>
    <property type="match status" value="1"/>
</dbReference>
<feature type="domain" description="PRD" evidence="8">
    <location>
        <begin position="297"/>
        <end position="403"/>
    </location>
</feature>
<evidence type="ECO:0000256" key="2">
    <source>
        <dbReference type="ARBA" id="ARBA00022737"/>
    </source>
</evidence>
<evidence type="ECO:0000259" key="8">
    <source>
        <dbReference type="PROSITE" id="PS51372"/>
    </source>
</evidence>
<keyword evidence="5" id="KW-0804">Transcription</keyword>
<dbReference type="Pfam" id="PF00359">
    <property type="entry name" value="PTS_EIIA_2"/>
    <property type="match status" value="1"/>
</dbReference>
<accession>A0A099IAS6</accession>
<dbReference type="EMBL" id="JQIF01000023">
    <property type="protein sequence ID" value="KGJ54008.1"/>
    <property type="molecule type" value="Genomic_DNA"/>
</dbReference>
<dbReference type="InterPro" id="IPR013011">
    <property type="entry name" value="PTS_EIIB_2"/>
</dbReference>
<evidence type="ECO:0000313" key="9">
    <source>
        <dbReference type="EMBL" id="KGJ54008.1"/>
    </source>
</evidence>
<evidence type="ECO:0000313" key="10">
    <source>
        <dbReference type="Proteomes" id="UP000030008"/>
    </source>
</evidence>
<dbReference type="GO" id="GO:0009401">
    <property type="term" value="P:phosphoenolpyruvate-dependent sugar phosphotransferase system"/>
    <property type="evidence" value="ECO:0007669"/>
    <property type="project" value="InterPro"/>
</dbReference>
<feature type="domain" description="PRD" evidence="8">
    <location>
        <begin position="191"/>
        <end position="295"/>
    </location>
</feature>
<protein>
    <submittedName>
        <fullName evidence="9">Uncharacterized protein</fullName>
    </submittedName>
</protein>
<dbReference type="InterPro" id="IPR016152">
    <property type="entry name" value="PTrfase/Anion_transptr"/>
</dbReference>
<dbReference type="CDD" id="cd00211">
    <property type="entry name" value="PTS_IIA_fru"/>
    <property type="match status" value="1"/>
</dbReference>
<dbReference type="InterPro" id="IPR036634">
    <property type="entry name" value="PRD_sf"/>
</dbReference>
<dbReference type="SUPFAM" id="SSF55804">
    <property type="entry name" value="Phoshotransferase/anion transport protein"/>
    <property type="match status" value="1"/>
</dbReference>
<dbReference type="Pfam" id="PF00874">
    <property type="entry name" value="PRD"/>
    <property type="match status" value="2"/>
</dbReference>
<feature type="domain" description="PTS EIIA type-2" evidence="6">
    <location>
        <begin position="502"/>
        <end position="642"/>
    </location>
</feature>
<dbReference type="AlphaFoldDB" id="A0A099IAS6"/>
<keyword evidence="4" id="KW-0010">Activator</keyword>
<dbReference type="PROSITE" id="PS51372">
    <property type="entry name" value="PRD_2"/>
    <property type="match status" value="2"/>
</dbReference>
<evidence type="ECO:0000259" key="7">
    <source>
        <dbReference type="PROSITE" id="PS51099"/>
    </source>
</evidence>
<reference evidence="9 10" key="1">
    <citation type="submission" date="2014-08" db="EMBL/GenBank/DDBJ databases">
        <title>Clostridium innocuum, an unnegligible vancomycin-resistant pathogen causing extra-intestinal infections.</title>
        <authorList>
            <person name="Feng Y."/>
            <person name="Chiu C.-H."/>
        </authorList>
    </citation>
    <scope>NUCLEOTIDE SEQUENCE [LARGE SCALE GENOMIC DNA]</scope>
    <source>
        <strain evidence="9 10">AN88</strain>
    </source>
</reference>
<dbReference type="Gene3D" id="3.40.50.2300">
    <property type="match status" value="1"/>
</dbReference>
<gene>
    <name evidence="9" type="ORF">CIAN88_05525</name>
</gene>
<dbReference type="Gene3D" id="3.40.930.10">
    <property type="entry name" value="Mannitol-specific EII, Chain A"/>
    <property type="match status" value="1"/>
</dbReference>
<sequence>MEKNYPRIHAILMDLLNRKEVTMAALCIQHNVSDRTIRNELSIIKQILQDYGLRLYKKKDGGYSIQSEHEQAEQHIQQLKKEIEEDIAKGLPQSQNSRIIFILQKLLLSNEYIKTIDIADEMFISKSTITCDIREIKKILAKYSLQLISKSHHGMRVIGKEEKIRECVIDYGLIDKTIFTPGESYDTWSLVLHDHDYEEIKTIVIQAFRKYDFHIYDEFISSIVTHVYLACKRIQSSCLIEDNFFEERNDYQKELQLARDIAACIEEKLHIVFPSSEIHHIHFHIIGKRTHRLDTAAYDERLKQLVEKIMEMASYTYGYNFMSDTVLQNDLLTHLQAVQERLNVGSRLRNPLIDEIKSKFPLAYEIAISSFKNNWNWLCTVSEDEISYIAVHFAASLKRMQEQMKPKCKNILLVCASGIGISRLLEATLQQYFQKRISLQVSEFKYHEDMIPFSEYDLILTTVQLQNPAKNVMVIPTILTKRELDKIESFLFKENKSNFSVDDLFHKELFYLYDTLNKEELLSKMCSHLLDLHYVAGNYYDAVLEREKYSSTYIGNHIAIPHAVFPLAKKTTISICIMRNPVRWDNEHEIRLVFLLSIKFSDSRYMSDLYNLFAEMVENSELAHKCIACTSYDEIIQLLRYYSSSKS</sequence>
<dbReference type="SUPFAM" id="SSF52794">
    <property type="entry name" value="PTS system IIB component-like"/>
    <property type="match status" value="1"/>
</dbReference>
<dbReference type="CDD" id="cd05568">
    <property type="entry name" value="PTS_IIB_bgl_like"/>
    <property type="match status" value="1"/>
</dbReference>
<evidence type="ECO:0000259" key="6">
    <source>
        <dbReference type="PROSITE" id="PS51094"/>
    </source>
</evidence>
<dbReference type="PROSITE" id="PS00372">
    <property type="entry name" value="PTS_EIIA_TYPE_2_HIS"/>
    <property type="match status" value="1"/>
</dbReference>
<dbReference type="PANTHER" id="PTHR30185:SF13">
    <property type="entry name" value="LICABCH OPERON REGULATOR-RELATED"/>
    <property type="match status" value="1"/>
</dbReference>
<dbReference type="GO" id="GO:0008982">
    <property type="term" value="F:protein-N(PI)-phosphohistidine-sugar phosphotransferase activity"/>
    <property type="evidence" value="ECO:0007669"/>
    <property type="project" value="InterPro"/>
</dbReference>
<evidence type="ECO:0000256" key="5">
    <source>
        <dbReference type="ARBA" id="ARBA00023163"/>
    </source>
</evidence>
<dbReference type="Pfam" id="PF05043">
    <property type="entry name" value="Mga"/>
    <property type="match status" value="2"/>
</dbReference>